<dbReference type="PANTHER" id="PTHR46844">
    <property type="entry name" value="SLR5058 PROTEIN"/>
    <property type="match status" value="1"/>
</dbReference>
<dbReference type="OrthoDB" id="135105at2"/>
<dbReference type="SUPFAM" id="SSF52540">
    <property type="entry name" value="P-loop containing nucleoside triphosphate hydrolases"/>
    <property type="match status" value="1"/>
</dbReference>
<gene>
    <name evidence="2" type="ORF">FNH09_46275</name>
</gene>
<dbReference type="InterPro" id="IPR007111">
    <property type="entry name" value="NACHT_NTPase"/>
</dbReference>
<dbReference type="EMBL" id="VJZD01000518">
    <property type="protein sequence ID" value="MPY38351.1"/>
    <property type="molecule type" value="Genomic_DNA"/>
</dbReference>
<name>A0A5N8VSX7_9ACTN</name>
<dbReference type="RefSeq" id="WP_152895855.1">
    <property type="nucleotide sequence ID" value="NZ_VJZD01000518.1"/>
</dbReference>
<protein>
    <submittedName>
        <fullName evidence="2">NACHT domain-containing protein</fullName>
    </submittedName>
</protein>
<organism evidence="2 3">
    <name type="scientific">Streptomyces adustus</name>
    <dbReference type="NCBI Taxonomy" id="1609272"/>
    <lineage>
        <taxon>Bacteria</taxon>
        <taxon>Bacillati</taxon>
        <taxon>Actinomycetota</taxon>
        <taxon>Actinomycetes</taxon>
        <taxon>Kitasatosporales</taxon>
        <taxon>Streptomycetaceae</taxon>
        <taxon>Streptomyces</taxon>
    </lineage>
</organism>
<evidence type="ECO:0000259" key="1">
    <source>
        <dbReference type="PROSITE" id="PS50837"/>
    </source>
</evidence>
<feature type="domain" description="NACHT" evidence="1">
    <location>
        <begin position="71"/>
        <end position="196"/>
    </location>
</feature>
<evidence type="ECO:0000313" key="2">
    <source>
        <dbReference type="EMBL" id="MPY38351.1"/>
    </source>
</evidence>
<feature type="non-terminal residue" evidence="2">
    <location>
        <position position="639"/>
    </location>
</feature>
<dbReference type="AlphaFoldDB" id="A0A5N8VSX7"/>
<dbReference type="PANTHER" id="PTHR46844:SF1">
    <property type="entry name" value="SLR5058 PROTEIN"/>
    <property type="match status" value="1"/>
</dbReference>
<dbReference type="Gene3D" id="3.40.50.300">
    <property type="entry name" value="P-loop containing nucleotide triphosphate hydrolases"/>
    <property type="match status" value="1"/>
</dbReference>
<accession>A0A5N8VSX7</accession>
<sequence length="639" mass="70631">METVGVATPGKFVLQMRQVYVDVSLVPQALHTTTKEPYLGTVPGGEATARLRERRSLESVLQDAERGKRARVLAVIGGPGSGKTTLARNTTLTLCEHHWWPWGRLLPVLLYLRNHAPALLAEETPTLEAVAVSAGWLRGKVSARWLERRLDRGGCVVLLDGLDEVADPADRGRVVAWVQRQIQRHPRNIYVVTSRPHGYHANPLPTAEVLQVRRFTGEQIERFLRQWSYATESRAPSGAGRQVRDVADRKADDLLAQLRTRPALYDLAANPLLLTVIANVHHYRGQLPGSRAELYAEMCDVLLHLRYEARGLSDATGLGGPHKQHVVQRLALAMMKAKARDWPARDAVRAIRRPLRQVPGNVAPEVFLEEVRKSGLLVEREHGIYGFAHLTLQEYLAAAQLGTSRADTSMLTGNVDDPWWRETILLWAANNDATAVITACLDCGTARALALAFDCADQARDQARTVDPATRDRLENLLAAPLTPGQPTDPARQQLLAGIQATRTLRETIPLNDTTALCARPVPRALYDLFLRHEQAAGRHHPDTGRTSSGGDSDTAAVGMHAGDAERFVDWLNIITNDGDTVYRLPTPEELTELPIPEELTDPASAMAAYLTRHTIWAHDGTRTLLHQPPGVPWPYTPT</sequence>
<dbReference type="PROSITE" id="PS50837">
    <property type="entry name" value="NACHT"/>
    <property type="match status" value="1"/>
</dbReference>
<evidence type="ECO:0000313" key="3">
    <source>
        <dbReference type="Proteomes" id="UP000325849"/>
    </source>
</evidence>
<dbReference type="Pfam" id="PF05729">
    <property type="entry name" value="NACHT"/>
    <property type="match status" value="1"/>
</dbReference>
<keyword evidence="3" id="KW-1185">Reference proteome</keyword>
<comment type="caution">
    <text evidence="2">The sequence shown here is derived from an EMBL/GenBank/DDBJ whole genome shotgun (WGS) entry which is preliminary data.</text>
</comment>
<proteinExistence type="predicted"/>
<dbReference type="Proteomes" id="UP000325849">
    <property type="component" value="Unassembled WGS sequence"/>
</dbReference>
<dbReference type="InterPro" id="IPR027417">
    <property type="entry name" value="P-loop_NTPase"/>
</dbReference>
<reference evidence="2 3" key="1">
    <citation type="submission" date="2019-07" db="EMBL/GenBank/DDBJ databases">
        <title>New species of Amycolatopsis and Streptomyces.</title>
        <authorList>
            <person name="Duangmal K."/>
            <person name="Teo W.F.A."/>
            <person name="Lipun K."/>
        </authorList>
    </citation>
    <scope>NUCLEOTIDE SEQUENCE [LARGE SCALE GENOMIC DNA]</scope>
    <source>
        <strain evidence="2 3">NBRC 109810</strain>
    </source>
</reference>